<dbReference type="Gene3D" id="1.10.10.10">
    <property type="entry name" value="Winged helix-like DNA-binding domain superfamily/Winged helix DNA-binding domain"/>
    <property type="match status" value="1"/>
</dbReference>
<dbReference type="Pfam" id="PF09339">
    <property type="entry name" value="HTH_IclR"/>
    <property type="match status" value="1"/>
</dbReference>
<evidence type="ECO:0000256" key="3">
    <source>
        <dbReference type="ARBA" id="ARBA00023125"/>
    </source>
</evidence>
<dbReference type="InterPro" id="IPR036388">
    <property type="entry name" value="WH-like_DNA-bd_sf"/>
</dbReference>
<comment type="caution">
    <text evidence="9">The sequence shown here is derived from an EMBL/GenBank/DDBJ whole genome shotgun (WGS) entry which is preliminary data.</text>
</comment>
<dbReference type="SMART" id="SM00346">
    <property type="entry name" value="HTH_ICLR"/>
    <property type="match status" value="1"/>
</dbReference>
<dbReference type="AlphaFoldDB" id="A0A5R9B7L1"/>
<dbReference type="GO" id="GO:0006071">
    <property type="term" value="P:glycerol metabolic process"/>
    <property type="evidence" value="ECO:0007669"/>
    <property type="project" value="UniProtKB-KW"/>
</dbReference>
<gene>
    <name evidence="9" type="ORF">FEF26_14030</name>
</gene>
<dbReference type="InterPro" id="IPR050707">
    <property type="entry name" value="HTH_MetabolicPath_Reg"/>
</dbReference>
<evidence type="ECO:0000256" key="5">
    <source>
        <dbReference type="ARBA" id="ARBA00058938"/>
    </source>
</evidence>
<sequence length="275" mass="29930">MTDSGEADVSAPKSEIVRSLASGLDVLEAFTPAEPRLTLAEVARKSAMSRATARRMLLTLVERGYAYTDGRTFELTPRVLSLGHGYWSGRSWHELLQPSLRDVSARLNESCSAAILTGDDVMYVSRVHTRSIMRIDLGLGTRLPAFATSMGRVLLSDLPDAELLPRLQEMSRSAFTSHTRTDPQALLETIRAARNDGCALVDQELEMGLRSAGVPVRDDRGKIVLAINTSMAAGVESLEETKKRVIPALKDCASQVETMVRSLGKDLDSLASASR</sequence>
<dbReference type="InterPro" id="IPR005471">
    <property type="entry name" value="Tscrpt_reg_IclR_N"/>
</dbReference>
<keyword evidence="4" id="KW-0804">Transcription</keyword>
<keyword evidence="10" id="KW-1185">Reference proteome</keyword>
<evidence type="ECO:0000256" key="1">
    <source>
        <dbReference type="ARBA" id="ARBA00022798"/>
    </source>
</evidence>
<evidence type="ECO:0000259" key="7">
    <source>
        <dbReference type="PROSITE" id="PS51077"/>
    </source>
</evidence>
<proteinExistence type="predicted"/>
<dbReference type="Pfam" id="PF01614">
    <property type="entry name" value="IclR_C"/>
    <property type="match status" value="1"/>
</dbReference>
<evidence type="ECO:0000256" key="2">
    <source>
        <dbReference type="ARBA" id="ARBA00023015"/>
    </source>
</evidence>
<evidence type="ECO:0000256" key="4">
    <source>
        <dbReference type="ARBA" id="ARBA00023163"/>
    </source>
</evidence>
<evidence type="ECO:0000256" key="6">
    <source>
        <dbReference type="ARBA" id="ARBA00070406"/>
    </source>
</evidence>
<evidence type="ECO:0000313" key="10">
    <source>
        <dbReference type="Proteomes" id="UP000310458"/>
    </source>
</evidence>
<dbReference type="SUPFAM" id="SSF46785">
    <property type="entry name" value="Winged helix' DNA-binding domain"/>
    <property type="match status" value="1"/>
</dbReference>
<dbReference type="GO" id="GO:0003677">
    <property type="term" value="F:DNA binding"/>
    <property type="evidence" value="ECO:0007669"/>
    <property type="project" value="UniProtKB-KW"/>
</dbReference>
<accession>A0A5R9B7L1</accession>
<dbReference type="GO" id="GO:0045892">
    <property type="term" value="P:negative regulation of DNA-templated transcription"/>
    <property type="evidence" value="ECO:0007669"/>
    <property type="project" value="TreeGrafter"/>
</dbReference>
<protein>
    <recommendedName>
        <fullName evidence="6">Glycerol operon regulatory protein</fullName>
    </recommendedName>
</protein>
<dbReference type="RefSeq" id="WP_138254164.1">
    <property type="nucleotide sequence ID" value="NZ_VAVZ01000052.1"/>
</dbReference>
<dbReference type="PROSITE" id="PS51078">
    <property type="entry name" value="ICLR_ED"/>
    <property type="match status" value="1"/>
</dbReference>
<name>A0A5R9B7L1_9MICC</name>
<dbReference type="InterPro" id="IPR029016">
    <property type="entry name" value="GAF-like_dom_sf"/>
</dbReference>
<dbReference type="Gene3D" id="3.30.450.40">
    <property type="match status" value="1"/>
</dbReference>
<organism evidence="9 10">
    <name type="scientific">Nesterenkonia salmonea</name>
    <dbReference type="NCBI Taxonomy" id="1804987"/>
    <lineage>
        <taxon>Bacteria</taxon>
        <taxon>Bacillati</taxon>
        <taxon>Actinomycetota</taxon>
        <taxon>Actinomycetes</taxon>
        <taxon>Micrococcales</taxon>
        <taxon>Micrococcaceae</taxon>
        <taxon>Nesterenkonia</taxon>
    </lineage>
</organism>
<evidence type="ECO:0000259" key="8">
    <source>
        <dbReference type="PROSITE" id="PS51078"/>
    </source>
</evidence>
<dbReference type="OrthoDB" id="3734039at2"/>
<comment type="function">
    <text evidence="5">May be an activator protein for the gylABX operon.</text>
</comment>
<evidence type="ECO:0000313" key="9">
    <source>
        <dbReference type="EMBL" id="TLP93025.1"/>
    </source>
</evidence>
<dbReference type="FunFam" id="1.10.10.10:FF:000056">
    <property type="entry name" value="IclR family transcriptional regulator"/>
    <property type="match status" value="1"/>
</dbReference>
<dbReference type="SUPFAM" id="SSF55781">
    <property type="entry name" value="GAF domain-like"/>
    <property type="match status" value="1"/>
</dbReference>
<reference evidence="9 10" key="1">
    <citation type="submission" date="2019-05" db="EMBL/GenBank/DDBJ databases">
        <title>Nesterenkonia sp. GY074 isolated from the Southern Atlantic Ocean.</title>
        <authorList>
            <person name="Zhang G."/>
        </authorList>
    </citation>
    <scope>NUCLEOTIDE SEQUENCE [LARGE SCALE GENOMIC DNA]</scope>
    <source>
        <strain evidence="9 10">GY074</strain>
    </source>
</reference>
<dbReference type="EMBL" id="VAVZ01000052">
    <property type="protein sequence ID" value="TLP93025.1"/>
    <property type="molecule type" value="Genomic_DNA"/>
</dbReference>
<keyword evidence="1" id="KW-0319">Glycerol metabolism</keyword>
<dbReference type="InterPro" id="IPR036390">
    <property type="entry name" value="WH_DNA-bd_sf"/>
</dbReference>
<dbReference type="GO" id="GO:0003700">
    <property type="term" value="F:DNA-binding transcription factor activity"/>
    <property type="evidence" value="ECO:0007669"/>
    <property type="project" value="TreeGrafter"/>
</dbReference>
<feature type="domain" description="IclR-ED" evidence="8">
    <location>
        <begin position="78"/>
        <end position="262"/>
    </location>
</feature>
<keyword evidence="2" id="KW-0805">Transcription regulation</keyword>
<dbReference type="PANTHER" id="PTHR30136">
    <property type="entry name" value="HELIX-TURN-HELIX TRANSCRIPTIONAL REGULATOR, ICLR FAMILY"/>
    <property type="match status" value="1"/>
</dbReference>
<dbReference type="Proteomes" id="UP000310458">
    <property type="component" value="Unassembled WGS sequence"/>
</dbReference>
<keyword evidence="3" id="KW-0238">DNA-binding</keyword>
<feature type="domain" description="HTH iclR-type" evidence="7">
    <location>
        <begin position="17"/>
        <end position="77"/>
    </location>
</feature>
<dbReference type="PROSITE" id="PS51077">
    <property type="entry name" value="HTH_ICLR"/>
    <property type="match status" value="1"/>
</dbReference>
<dbReference type="PANTHER" id="PTHR30136:SF34">
    <property type="entry name" value="TRANSCRIPTIONAL REGULATOR"/>
    <property type="match status" value="1"/>
</dbReference>
<dbReference type="InterPro" id="IPR014757">
    <property type="entry name" value="Tscrpt_reg_IclR_C"/>
</dbReference>